<feature type="compositionally biased region" description="Basic and acidic residues" evidence="4">
    <location>
        <begin position="82"/>
        <end position="97"/>
    </location>
</feature>
<evidence type="ECO:0000313" key="5">
    <source>
        <dbReference type="EMBL" id="KAG0266306.1"/>
    </source>
</evidence>
<dbReference type="SUPFAM" id="SSF50978">
    <property type="entry name" value="WD40 repeat-like"/>
    <property type="match status" value="1"/>
</dbReference>
<dbReference type="OrthoDB" id="3367at2759"/>
<gene>
    <name evidence="5" type="ORF">BG011_002714</name>
</gene>
<name>A0A9P6QES8_9FUNG</name>
<feature type="compositionally biased region" description="Gly residues" evidence="4">
    <location>
        <begin position="561"/>
        <end position="572"/>
    </location>
</feature>
<dbReference type="GO" id="GO:0032153">
    <property type="term" value="C:cell division site"/>
    <property type="evidence" value="ECO:0007669"/>
    <property type="project" value="TreeGrafter"/>
</dbReference>
<feature type="compositionally biased region" description="Polar residues" evidence="4">
    <location>
        <begin position="711"/>
        <end position="725"/>
    </location>
</feature>
<feature type="compositionally biased region" description="Polar residues" evidence="4">
    <location>
        <begin position="192"/>
        <end position="212"/>
    </location>
</feature>
<evidence type="ECO:0008006" key="7">
    <source>
        <dbReference type="Google" id="ProtNLM"/>
    </source>
</evidence>
<feature type="region of interest" description="Disordered" evidence="4">
    <location>
        <begin position="133"/>
        <end position="222"/>
    </location>
</feature>
<dbReference type="GO" id="GO:0051286">
    <property type="term" value="C:cell tip"/>
    <property type="evidence" value="ECO:0007669"/>
    <property type="project" value="TreeGrafter"/>
</dbReference>
<reference evidence="5" key="1">
    <citation type="journal article" date="2020" name="Fungal Divers.">
        <title>Resolving the Mortierellaceae phylogeny through synthesis of multi-gene phylogenetics and phylogenomics.</title>
        <authorList>
            <person name="Vandepol N."/>
            <person name="Liber J."/>
            <person name="Desiro A."/>
            <person name="Na H."/>
            <person name="Kennedy M."/>
            <person name="Barry K."/>
            <person name="Grigoriev I.V."/>
            <person name="Miller A.N."/>
            <person name="O'Donnell K."/>
            <person name="Stajich J.E."/>
            <person name="Bonito G."/>
        </authorList>
    </citation>
    <scope>NUCLEOTIDE SEQUENCE</scope>
    <source>
        <strain evidence="5">KOD948</strain>
    </source>
</reference>
<feature type="compositionally biased region" description="Polar residues" evidence="4">
    <location>
        <begin position="68"/>
        <end position="80"/>
    </location>
</feature>
<dbReference type="AlphaFoldDB" id="A0A9P6QES8"/>
<keyword evidence="2" id="KW-0677">Repeat</keyword>
<evidence type="ECO:0000313" key="6">
    <source>
        <dbReference type="Proteomes" id="UP000726737"/>
    </source>
</evidence>
<evidence type="ECO:0000256" key="4">
    <source>
        <dbReference type="SAM" id="MobiDB-lite"/>
    </source>
</evidence>
<comment type="caution">
    <text evidence="5">The sequence shown here is derived from an EMBL/GenBank/DDBJ whole genome shotgun (WGS) entry which is preliminary data.</text>
</comment>
<feature type="region of interest" description="Disordered" evidence="4">
    <location>
        <begin position="743"/>
        <end position="772"/>
    </location>
</feature>
<dbReference type="InterPro" id="IPR036322">
    <property type="entry name" value="WD40_repeat_dom_sf"/>
</dbReference>
<dbReference type="GO" id="GO:0045013">
    <property type="term" value="P:carbon catabolite repression of transcription"/>
    <property type="evidence" value="ECO:0007669"/>
    <property type="project" value="TreeGrafter"/>
</dbReference>
<sequence length="846" mass="91959">MTTPLSPVLDCTEFVAAEGAYELLQDIYLDQVLPHPVIPTYVSSVSVKYKDYFNATGNGGNGTRSHGKQTSTDNTLSASNLDRLEERLKEFKLKDEKGGDEDDGGRTPGSNGGTLSRNFHGNLVDLPLYNDDSAAGGMKSPRSGMMSPGLPLVMTPGPPPLKDSTSSNRISDPYSQFGPPPPIPQQPQQAQHSFKSLSRANSHYSQGQDDNNGSGQASSATGSTSAGFSFFGAKRKKPKNNITKTNSTFVAKITTHDNLAKILANRVNEDVYLFWNTGRTFTWSDLGQKPNEPLSHISFTKAFPTTHDVNVLTRSCDHLDVIIGFSTGDIIWFDPLCNKYYRLNKQAIIKDSAVTMIKWMPGSETQFMAAFHDGSILIMDKERDDNTFSVPTPPDDNIFHVTRPKHGKHNPISHWQVCKKPITAFAFSPDLQHVAVVAMDGSLRIIDIHLERLLDTFSAYFGALNCVCWSPDGKYILTGGQDDLVTIWSFKDQRIIARCQGHQSYVTGVAFDPWRCDERNYRFGSVGEDAKLLLWDFSVGALHKPKAAVMQRRGSNATALGGAGGYKPGHGSKGSISSLRGSGGHSLFSGHHTNKSSTSQTSQSTSTTNPHHHLQSGQPAIAEESAQDLAVGGNGEASLAASSTQNNNVKDASPNTNRNYSQTRHQPEENASVGDASSTRSPTHSSAVVQEVDGGRVRATTVTAGEGASAMSGSQDGFDAGSSNSVYKKSAHARTLPHLHLHKSHFSQPDGHDDSNGHPHHDHDHGHVHGLPSLFRHGNGAQTNHQGVQVVRSPEPRSHVAMLQPLMVKGIHQEPLASITFREDAIMTSDRRGHIKVWKRPLPHHP</sequence>
<feature type="compositionally biased region" description="Low complexity" evidence="4">
    <location>
        <begin position="213"/>
        <end position="222"/>
    </location>
</feature>
<dbReference type="InterPro" id="IPR001680">
    <property type="entry name" value="WD40_rpt"/>
</dbReference>
<feature type="compositionally biased region" description="Low complexity" evidence="4">
    <location>
        <begin position="573"/>
        <end position="608"/>
    </location>
</feature>
<dbReference type="GO" id="GO:0005634">
    <property type="term" value="C:nucleus"/>
    <property type="evidence" value="ECO:0007669"/>
    <property type="project" value="TreeGrafter"/>
</dbReference>
<keyword evidence="6" id="KW-1185">Reference proteome</keyword>
<dbReference type="InterPro" id="IPR051362">
    <property type="entry name" value="WD_repeat_creC_regulators"/>
</dbReference>
<dbReference type="SMART" id="SM00320">
    <property type="entry name" value="WD40"/>
    <property type="match status" value="5"/>
</dbReference>
<feature type="region of interest" description="Disordered" evidence="4">
    <location>
        <begin position="635"/>
        <end position="725"/>
    </location>
</feature>
<keyword evidence="1 3" id="KW-0853">WD repeat</keyword>
<dbReference type="PANTHER" id="PTHR14107">
    <property type="entry name" value="WD REPEAT PROTEIN"/>
    <property type="match status" value="1"/>
</dbReference>
<dbReference type="PANTHER" id="PTHR14107:SF16">
    <property type="entry name" value="AT02583P"/>
    <property type="match status" value="1"/>
</dbReference>
<dbReference type="InterPro" id="IPR015943">
    <property type="entry name" value="WD40/YVTN_repeat-like_dom_sf"/>
</dbReference>
<dbReference type="Pfam" id="PF00400">
    <property type="entry name" value="WD40"/>
    <property type="match status" value="2"/>
</dbReference>
<feature type="compositionally biased region" description="Polar residues" evidence="4">
    <location>
        <begin position="640"/>
        <end position="664"/>
    </location>
</feature>
<organism evidence="5 6">
    <name type="scientific">Mortierella polycephala</name>
    <dbReference type="NCBI Taxonomy" id="41804"/>
    <lineage>
        <taxon>Eukaryota</taxon>
        <taxon>Fungi</taxon>
        <taxon>Fungi incertae sedis</taxon>
        <taxon>Mucoromycota</taxon>
        <taxon>Mortierellomycotina</taxon>
        <taxon>Mortierellomycetes</taxon>
        <taxon>Mortierellales</taxon>
        <taxon>Mortierellaceae</taxon>
        <taxon>Mortierella</taxon>
    </lineage>
</organism>
<evidence type="ECO:0000256" key="3">
    <source>
        <dbReference type="PROSITE-ProRule" id="PRU00221"/>
    </source>
</evidence>
<feature type="region of interest" description="Disordered" evidence="4">
    <location>
        <begin position="560"/>
        <end position="620"/>
    </location>
</feature>
<feature type="compositionally biased region" description="Polar residues" evidence="4">
    <location>
        <begin position="163"/>
        <end position="174"/>
    </location>
</feature>
<feature type="region of interest" description="Disordered" evidence="4">
    <location>
        <begin position="58"/>
        <end position="119"/>
    </location>
</feature>
<dbReference type="EMBL" id="JAAAJA010000019">
    <property type="protein sequence ID" value="KAG0266306.1"/>
    <property type="molecule type" value="Genomic_DNA"/>
</dbReference>
<proteinExistence type="predicted"/>
<feature type="repeat" description="WD" evidence="3">
    <location>
        <begin position="457"/>
        <end position="498"/>
    </location>
</feature>
<evidence type="ECO:0000256" key="1">
    <source>
        <dbReference type="ARBA" id="ARBA00022574"/>
    </source>
</evidence>
<evidence type="ECO:0000256" key="2">
    <source>
        <dbReference type="ARBA" id="ARBA00022737"/>
    </source>
</evidence>
<dbReference type="Gene3D" id="2.130.10.10">
    <property type="entry name" value="YVTN repeat-like/Quinoprotein amine dehydrogenase"/>
    <property type="match status" value="1"/>
</dbReference>
<feature type="compositionally biased region" description="Basic and acidic residues" evidence="4">
    <location>
        <begin position="750"/>
        <end position="767"/>
    </location>
</feature>
<dbReference type="Proteomes" id="UP000726737">
    <property type="component" value="Unassembled WGS sequence"/>
</dbReference>
<dbReference type="PROSITE" id="PS50082">
    <property type="entry name" value="WD_REPEATS_2"/>
    <property type="match status" value="1"/>
</dbReference>
<feature type="compositionally biased region" description="Polar residues" evidence="4">
    <location>
        <begin position="675"/>
        <end position="688"/>
    </location>
</feature>
<accession>A0A9P6QES8</accession>
<dbReference type="PROSITE" id="PS50294">
    <property type="entry name" value="WD_REPEATS_REGION"/>
    <property type="match status" value="1"/>
</dbReference>
<protein>
    <recommendedName>
        <fullName evidence="7">WD40 repeat-like protein</fullName>
    </recommendedName>
</protein>